<dbReference type="OrthoDB" id="2274111at2759"/>
<accession>A0A1C7N3D3</accession>
<reference evidence="2 3" key="1">
    <citation type="submission" date="2016-03" db="EMBL/GenBank/DDBJ databases">
        <title>Choanephora cucurbitarum.</title>
        <authorList>
            <person name="Min B."/>
            <person name="Park H."/>
            <person name="Park J.-H."/>
            <person name="Shin H.-D."/>
            <person name="Choi I.-G."/>
        </authorList>
    </citation>
    <scope>NUCLEOTIDE SEQUENCE [LARGE SCALE GENOMIC DNA]</scope>
    <source>
        <strain evidence="2 3">KUS-F28377</strain>
    </source>
</reference>
<name>A0A1C7N3D3_9FUNG</name>
<keyword evidence="3" id="KW-1185">Reference proteome</keyword>
<feature type="compositionally biased region" description="Acidic residues" evidence="1">
    <location>
        <begin position="23"/>
        <end position="37"/>
    </location>
</feature>
<proteinExistence type="predicted"/>
<dbReference type="Proteomes" id="UP000093000">
    <property type="component" value="Unassembled WGS sequence"/>
</dbReference>
<dbReference type="AlphaFoldDB" id="A0A1C7N3D3"/>
<dbReference type="EMBL" id="LUGH01000713">
    <property type="protein sequence ID" value="OBZ83156.1"/>
    <property type="molecule type" value="Genomic_DNA"/>
</dbReference>
<evidence type="ECO:0000313" key="3">
    <source>
        <dbReference type="Proteomes" id="UP000093000"/>
    </source>
</evidence>
<evidence type="ECO:0000313" key="2">
    <source>
        <dbReference type="EMBL" id="OBZ83156.1"/>
    </source>
</evidence>
<gene>
    <name evidence="2" type="ORF">A0J61_08794</name>
</gene>
<dbReference type="InParanoid" id="A0A1C7N3D3"/>
<feature type="region of interest" description="Disordered" evidence="1">
    <location>
        <begin position="16"/>
        <end position="42"/>
    </location>
</feature>
<sequence>MPLIYSSSRTHRYFPEEERAYETEEDTSDDDNDDDNDTITGIQSSRVHQIHRLVTRTNSEILEDLSAIIRILRQIHVLYRIFHHSRDQVNDERTHNEEEEEASLLLEAGLADLQSVLSTQEKEHKRQSTLALLALITYQHVHCSEHYLSRYLDPDGNYHPTLALVAAATYDDDEGDCTPKSCRDIIMAAEELCGPDWLKEFDQNEENGLRNMLEKLTLIAKVRLKIRANEE</sequence>
<organism evidence="2 3">
    <name type="scientific">Choanephora cucurbitarum</name>
    <dbReference type="NCBI Taxonomy" id="101091"/>
    <lineage>
        <taxon>Eukaryota</taxon>
        <taxon>Fungi</taxon>
        <taxon>Fungi incertae sedis</taxon>
        <taxon>Mucoromycota</taxon>
        <taxon>Mucoromycotina</taxon>
        <taxon>Mucoromycetes</taxon>
        <taxon>Mucorales</taxon>
        <taxon>Mucorineae</taxon>
        <taxon>Choanephoraceae</taxon>
        <taxon>Choanephoroideae</taxon>
        <taxon>Choanephora</taxon>
    </lineage>
</organism>
<protein>
    <submittedName>
        <fullName evidence="2">Uncharacterized protein</fullName>
    </submittedName>
</protein>
<evidence type="ECO:0000256" key="1">
    <source>
        <dbReference type="SAM" id="MobiDB-lite"/>
    </source>
</evidence>
<comment type="caution">
    <text evidence="2">The sequence shown here is derived from an EMBL/GenBank/DDBJ whole genome shotgun (WGS) entry which is preliminary data.</text>
</comment>